<dbReference type="STRING" id="1437606.BBOH_1009"/>
<feature type="transmembrane region" description="Helical" evidence="1">
    <location>
        <begin position="146"/>
        <end position="168"/>
    </location>
</feature>
<comment type="caution">
    <text evidence="2">The sequence shown here is derived from an EMBL/GenBank/DDBJ whole genome shotgun (WGS) entry which is preliminary data.</text>
</comment>
<organism evidence="2 3">
    <name type="scientific">Bifidobacterium bohemicum DSM 22767</name>
    <dbReference type="NCBI Taxonomy" id="1437606"/>
    <lineage>
        <taxon>Bacteria</taxon>
        <taxon>Bacillati</taxon>
        <taxon>Actinomycetota</taxon>
        <taxon>Actinomycetes</taxon>
        <taxon>Bifidobacteriales</taxon>
        <taxon>Bifidobacteriaceae</taxon>
        <taxon>Bifidobacterium</taxon>
    </lineage>
</organism>
<keyword evidence="1" id="KW-1133">Transmembrane helix</keyword>
<dbReference type="InterPro" id="IPR017195">
    <property type="entry name" value="ABC_thiamin-permease_prd"/>
</dbReference>
<dbReference type="eggNOG" id="COG4721">
    <property type="taxonomic scope" value="Bacteria"/>
</dbReference>
<feature type="transmembrane region" description="Helical" evidence="1">
    <location>
        <begin position="62"/>
        <end position="84"/>
    </location>
</feature>
<dbReference type="Proteomes" id="UP000029096">
    <property type="component" value="Unassembled WGS sequence"/>
</dbReference>
<proteinExistence type="predicted"/>
<dbReference type="OrthoDB" id="8017424at2"/>
<evidence type="ECO:0000313" key="3">
    <source>
        <dbReference type="Proteomes" id="UP000029096"/>
    </source>
</evidence>
<dbReference type="EMBL" id="JGYP01000002">
    <property type="protein sequence ID" value="KFI45579.1"/>
    <property type="molecule type" value="Genomic_DNA"/>
</dbReference>
<feature type="transmembrane region" description="Helical" evidence="1">
    <location>
        <begin position="180"/>
        <end position="203"/>
    </location>
</feature>
<dbReference type="Pfam" id="PF09819">
    <property type="entry name" value="ABC_cobalt"/>
    <property type="match status" value="1"/>
</dbReference>
<accession>A0A086ZGC9</accession>
<feature type="transmembrane region" description="Helical" evidence="1">
    <location>
        <begin position="36"/>
        <end position="56"/>
    </location>
</feature>
<keyword evidence="1" id="KW-0472">Membrane</keyword>
<keyword evidence="3" id="KW-1185">Reference proteome</keyword>
<sequence length="224" mass="24442">MASSAPDSDNQHDSYRRASATMTPAIRVVRSLRWRAADIAVGAALGVACGVIFWGFNFAYVWVSPILKAVLPGVASLLHAFWYFSGPLAMLIIRKPGAAVYVNVIGSLTETLFGNQYDLSFVVISALMQSIFTELPFALSRYRKYNLGLSIVSGLLTSLEYGVYLMLFQFQGVAFLSPRGITHMACELIGGVLIAGVMSWFLYRAIAKTGALDHFASGRAVRRV</sequence>
<gene>
    <name evidence="2" type="ORF">BBOH_1009</name>
</gene>
<evidence type="ECO:0000256" key="1">
    <source>
        <dbReference type="SAM" id="Phobius"/>
    </source>
</evidence>
<reference evidence="2 3" key="1">
    <citation type="submission" date="2014-03" db="EMBL/GenBank/DDBJ databases">
        <title>Genomics of Bifidobacteria.</title>
        <authorList>
            <person name="Ventura M."/>
            <person name="Milani C."/>
            <person name="Lugli G.A."/>
        </authorList>
    </citation>
    <scope>NUCLEOTIDE SEQUENCE [LARGE SCALE GENOMIC DNA]</scope>
    <source>
        <strain evidence="2 3">DSM 22767</strain>
    </source>
</reference>
<feature type="transmembrane region" description="Helical" evidence="1">
    <location>
        <begin position="119"/>
        <end position="139"/>
    </location>
</feature>
<evidence type="ECO:0000313" key="2">
    <source>
        <dbReference type="EMBL" id="KFI45579.1"/>
    </source>
</evidence>
<protein>
    <submittedName>
        <fullName evidence="2">Permease protein of ABC transporter system</fullName>
    </submittedName>
</protein>
<name>A0A086ZGC9_9BIFI</name>
<dbReference type="PIRSF" id="PIRSF037394">
    <property type="entry name" value="ABC_thiamine-permease_YkoE_prd"/>
    <property type="match status" value="1"/>
</dbReference>
<dbReference type="AlphaFoldDB" id="A0A086ZGC9"/>
<keyword evidence="1" id="KW-0812">Transmembrane</keyword>